<feature type="region of interest" description="Disordered" evidence="1">
    <location>
        <begin position="439"/>
        <end position="470"/>
    </location>
</feature>
<evidence type="ECO:0000256" key="1">
    <source>
        <dbReference type="SAM" id="MobiDB-lite"/>
    </source>
</evidence>
<keyword evidence="3" id="KW-1185">Reference proteome</keyword>
<name>A0A9W6EY18_9CHLO</name>
<feature type="compositionally biased region" description="Low complexity" evidence="1">
    <location>
        <begin position="439"/>
        <end position="452"/>
    </location>
</feature>
<organism evidence="2 3">
    <name type="scientific">Pleodorina starrii</name>
    <dbReference type="NCBI Taxonomy" id="330485"/>
    <lineage>
        <taxon>Eukaryota</taxon>
        <taxon>Viridiplantae</taxon>
        <taxon>Chlorophyta</taxon>
        <taxon>core chlorophytes</taxon>
        <taxon>Chlorophyceae</taxon>
        <taxon>CS clade</taxon>
        <taxon>Chlamydomonadales</taxon>
        <taxon>Volvocaceae</taxon>
        <taxon>Pleodorina</taxon>
    </lineage>
</organism>
<dbReference type="AlphaFoldDB" id="A0A9W6EY18"/>
<dbReference type="Proteomes" id="UP001165080">
    <property type="component" value="Unassembled WGS sequence"/>
</dbReference>
<gene>
    <name evidence="2" type="primary">PLEST005834</name>
    <name evidence="2" type="ORF">PLESTB_000151200</name>
</gene>
<evidence type="ECO:0000313" key="2">
    <source>
        <dbReference type="EMBL" id="GLC48810.1"/>
    </source>
</evidence>
<comment type="caution">
    <text evidence="2">The sequence shown here is derived from an EMBL/GenBank/DDBJ whole genome shotgun (WGS) entry which is preliminary data.</text>
</comment>
<accession>A0A9W6EY18</accession>
<evidence type="ECO:0000313" key="3">
    <source>
        <dbReference type="Proteomes" id="UP001165080"/>
    </source>
</evidence>
<sequence>MRQQAEKYFDVHTLTYNETLSPEQKAQARQSLTTIVRQYSTAYEVPSAEIEDMARTTVQWRNWLYFRCLEGTNGWRELLDVQDCNWRQALADSREGRWPRPSFQCTTQGVLSRRFRLRVTRLGDGRFGEIQLVGWELFDAASGENIVRPGNGYIRAPGGLNPASSAMIDMGMGAWCHKCGSRQYTWLEWLVPNDQPPVAVSGMRLSGHPVKEGSSPADVSDAQQPLDFTLECIPVDVCAEHPPEFLQDYERPLSKDDLIHLKGEKPQRWITLDSREGAPLAGAADGQWVGFTPDSAALDAAGRPGPGGPRCVGFRLRFTSVAEEEAASEVDVQGLRLQVVPEDDLRPLCGGACSGSGGDFPAERCGPAAAFDGHGWTRWVDARAGGIGNTAVWEYEHTEEAVVEAYTITSQVGTFGIADGLHGAPRDWVLYTFQPAASGSETTGGTAGGDAESQGRSPTDAGDACAHPGPGWVELDRRSEVIYFNTRETKRFQIAKPQPGRRFRLVFTAVRCGCASSSLQVGDIELLARCASPSAPELLQASQALLQPSASHADMREAWWAPDDPTRLQLSLPIHANARRQHYTPPPLPQQQRQPTIMGLAGGTFKWGGMPLAAWYDWPMEFQLQCNETQDGEVVRYGSQPTIAYRTDRFKVDYGPDAVWASLSFDEDVVIAGIGLRNHFQAQPRGEPFRWRFEVWRCEGGSGSGARPEADGEGRWQVLLAVPEVRYDTHVSCGVFYLPAPSPAAQRFRFVFEEWWMPCPLAHLHTVLVLGWRAAAATAATEAVAAPCDAAGAIGGSGGAAGGGDVALRFRELASLDVMLRRWKRPARLAGYSLTAGKGRGVPTSWVLEGLTDEY</sequence>
<reference evidence="2 3" key="1">
    <citation type="journal article" date="2023" name="Commun. Biol.">
        <title>Reorganization of the ancestral sex-determining regions during the evolution of trioecy in Pleodorina starrii.</title>
        <authorList>
            <person name="Takahashi K."/>
            <person name="Suzuki S."/>
            <person name="Kawai-Toyooka H."/>
            <person name="Yamamoto K."/>
            <person name="Hamaji T."/>
            <person name="Ootsuki R."/>
            <person name="Yamaguchi H."/>
            <person name="Kawachi M."/>
            <person name="Higashiyama T."/>
            <person name="Nozaki H."/>
        </authorList>
    </citation>
    <scope>NUCLEOTIDE SEQUENCE [LARGE SCALE GENOMIC DNA]</scope>
    <source>
        <strain evidence="2 3">NIES-4479</strain>
    </source>
</reference>
<dbReference type="EMBL" id="BRXU01000002">
    <property type="protein sequence ID" value="GLC48810.1"/>
    <property type="molecule type" value="Genomic_DNA"/>
</dbReference>
<proteinExistence type="predicted"/>
<protein>
    <submittedName>
        <fullName evidence="2">Uncharacterized protein</fullName>
    </submittedName>
</protein>